<feature type="coiled-coil region" evidence="1">
    <location>
        <begin position="440"/>
        <end position="474"/>
    </location>
</feature>
<proteinExistence type="predicted"/>
<accession>A0ABP0PXK9</accession>
<organism evidence="3 4">
    <name type="scientific">Durusdinium trenchii</name>
    <dbReference type="NCBI Taxonomy" id="1381693"/>
    <lineage>
        <taxon>Eukaryota</taxon>
        <taxon>Sar</taxon>
        <taxon>Alveolata</taxon>
        <taxon>Dinophyceae</taxon>
        <taxon>Suessiales</taxon>
        <taxon>Symbiodiniaceae</taxon>
        <taxon>Durusdinium</taxon>
    </lineage>
</organism>
<evidence type="ECO:0000313" key="4">
    <source>
        <dbReference type="Proteomes" id="UP001642464"/>
    </source>
</evidence>
<gene>
    <name evidence="3" type="ORF">SCF082_LOCUS38321</name>
</gene>
<feature type="coiled-coil region" evidence="1">
    <location>
        <begin position="264"/>
        <end position="320"/>
    </location>
</feature>
<evidence type="ECO:0000256" key="2">
    <source>
        <dbReference type="SAM" id="MobiDB-lite"/>
    </source>
</evidence>
<name>A0ABP0PXK9_9DINO</name>
<protein>
    <submittedName>
        <fullName evidence="3">Uncharacterized protein</fullName>
    </submittedName>
</protein>
<evidence type="ECO:0000313" key="3">
    <source>
        <dbReference type="EMBL" id="CAK9080392.1"/>
    </source>
</evidence>
<keyword evidence="1" id="KW-0175">Coiled coil</keyword>
<dbReference type="Proteomes" id="UP001642464">
    <property type="component" value="Unassembled WGS sequence"/>
</dbReference>
<evidence type="ECO:0000256" key="1">
    <source>
        <dbReference type="SAM" id="Coils"/>
    </source>
</evidence>
<comment type="caution">
    <text evidence="3">The sequence shown here is derived from an EMBL/GenBank/DDBJ whole genome shotgun (WGS) entry which is preliminary data.</text>
</comment>
<reference evidence="3 4" key="1">
    <citation type="submission" date="2024-02" db="EMBL/GenBank/DDBJ databases">
        <authorList>
            <person name="Chen Y."/>
            <person name="Shah S."/>
            <person name="Dougan E. K."/>
            <person name="Thang M."/>
            <person name="Chan C."/>
        </authorList>
    </citation>
    <scope>NUCLEOTIDE SEQUENCE [LARGE SCALE GENOMIC DNA]</scope>
</reference>
<keyword evidence="4" id="KW-1185">Reference proteome</keyword>
<dbReference type="EMBL" id="CAXAMM010038718">
    <property type="protein sequence ID" value="CAK9080392.1"/>
    <property type="molecule type" value="Genomic_DNA"/>
</dbReference>
<sequence>MMCPLCLGLLLEPRSHRTCARHQNAPSRTASRTRHSAMAASPDSFLQSFEAQTTQQWDAKRALHAEILRRLSERDLPGVMNLHSPGEEENLKILDLRPAPCSTDSADLIRRDGEAAVACAAECEFFGLSALETVGSVVELCNEELYANLRTLLTEEFGTEASVVENTKAAIAQVQDKSIRQALLQSFSEEAVNEMYTCDTSAHEYDKMQSNLHQLHVQGTKDAATRLLRRSKLPPLHDTVHAKLSVAEALQRKADLAVSKHDAAEALCARLEEHQADVRGKKQRCASLRRVTLREEAVKRQELEEAEKAHQRAWEEYQKAFIRDEAVVILEEDLVTADEVATGALRAAKVAYQEATPKFERCAAEAARCRAALSAISQESHARLLVESKPTVEEAWKNTAFASELGKCVLAAKRREIGHLCKEQQQSQERAQRQKQPKSKAQTLEKVEQLEGQILRTREEVAELERLVSGAEEQFDSFRVLNSGLDEEAIRRFAQEKAAACYGDFELFVDESDGAELADADPAAPSGSRALRQHMPDPMEKLRLEMEEKFKIEKQQMLAEFQIERQHMLQLMRQELKSELQRDSDACSTQSWDHVEKGD</sequence>
<feature type="region of interest" description="Disordered" evidence="2">
    <location>
        <begin position="579"/>
        <end position="599"/>
    </location>
</feature>